<evidence type="ECO:0000259" key="4">
    <source>
        <dbReference type="Pfam" id="PF05368"/>
    </source>
</evidence>
<evidence type="ECO:0000256" key="1">
    <source>
        <dbReference type="ARBA" id="ARBA00005725"/>
    </source>
</evidence>
<proteinExistence type="inferred from homology"/>
<dbReference type="VEuPathDB" id="FungiDB:FOIG_13747"/>
<dbReference type="VEuPathDB" id="FungiDB:FOZG_17437"/>
<sequence length="306" mass="33925">MPTVAVAGGSGHVGRTMVEVLGASKDHEVLVLGRSVPEKNKMDQAFVVVDYVDIEATAALLKTRGVHTIISAIVIIDPSSSSSQVNLVRAAALSGTVRRFITSEWSVPHSEDSALYVFREAAVEALRETNLQWTRIVNGYFLDYYGLPYLKSYLTPFTFAVDIANKAAAIPGTGNDIVYFTYTFDVAKFVVALLGLSDWDETTYCYGDKATWNEILQLAEESRGSKFTVSYDALEKLQKGEVTELPSHRESYGYFPKPALRGFLSLLGRYVVEGRFDIPADKALNAKFTEIQTLKVKETIELWRGH</sequence>
<dbReference type="VEuPathDB" id="FungiDB:FOC4_g10001635"/>
<feature type="domain" description="NmrA-like" evidence="4">
    <location>
        <begin position="3"/>
        <end position="231"/>
    </location>
</feature>
<dbReference type="AlphaFoldDB" id="A0A2H3TBS2"/>
<organism evidence="5 6">
    <name type="scientific">Fusarium oxysporum</name>
    <name type="common">Fusarium vascular wilt</name>
    <dbReference type="NCBI Taxonomy" id="5507"/>
    <lineage>
        <taxon>Eukaryota</taxon>
        <taxon>Fungi</taxon>
        <taxon>Dikarya</taxon>
        <taxon>Ascomycota</taxon>
        <taxon>Pezizomycotina</taxon>
        <taxon>Sordariomycetes</taxon>
        <taxon>Hypocreomycetidae</taxon>
        <taxon>Hypocreales</taxon>
        <taxon>Nectriaceae</taxon>
        <taxon>Fusarium</taxon>
        <taxon>Fusarium oxysporum species complex</taxon>
    </lineage>
</organism>
<keyword evidence="2" id="KW-0521">NADP</keyword>
<keyword evidence="3" id="KW-0560">Oxidoreductase</keyword>
<dbReference type="VEuPathDB" id="FungiDB:FOC1_g10002060"/>
<dbReference type="VEuPathDB" id="FungiDB:HZS61_013264"/>
<comment type="similarity">
    <text evidence="1">Belongs to the NmrA-type oxidoreductase family. Isoflavone reductase subfamily.</text>
</comment>
<dbReference type="SUPFAM" id="SSF51735">
    <property type="entry name" value="NAD(P)-binding Rossmann-fold domains"/>
    <property type="match status" value="1"/>
</dbReference>
<evidence type="ECO:0000313" key="5">
    <source>
        <dbReference type="EMBL" id="SCO86007.1"/>
    </source>
</evidence>
<dbReference type="InterPro" id="IPR051609">
    <property type="entry name" value="NmrA/Isoflavone_reductase-like"/>
</dbReference>
<dbReference type="InterPro" id="IPR036291">
    <property type="entry name" value="NAD(P)-bd_dom_sf"/>
</dbReference>
<dbReference type="PANTHER" id="PTHR47706:SF4">
    <property type="entry name" value="NMRA-LIKE DOMAIN-CONTAINING PROTEIN"/>
    <property type="match status" value="1"/>
</dbReference>
<dbReference type="Gene3D" id="3.40.50.720">
    <property type="entry name" value="NAD(P)-binding Rossmann-like Domain"/>
    <property type="match status" value="1"/>
</dbReference>
<dbReference type="InterPro" id="IPR008030">
    <property type="entry name" value="NmrA-like"/>
</dbReference>
<reference evidence="6" key="1">
    <citation type="submission" date="2016-09" db="EMBL/GenBank/DDBJ databases">
        <authorList>
            <person name="Guldener U."/>
        </authorList>
    </citation>
    <scope>NUCLEOTIDE SEQUENCE [LARGE SCALE GENOMIC DNA]</scope>
    <source>
        <strain evidence="6">V64-1</strain>
    </source>
</reference>
<dbReference type="VEuPathDB" id="FungiDB:FOXG_15186"/>
<name>A0A2H3TBS2_FUSOX</name>
<dbReference type="OrthoDB" id="10000533at2759"/>
<dbReference type="VEuPathDB" id="FungiDB:FOMG_16565"/>
<gene>
    <name evidence="5" type="ORF">FRV6_10134</name>
</gene>
<evidence type="ECO:0000256" key="2">
    <source>
        <dbReference type="ARBA" id="ARBA00022857"/>
    </source>
</evidence>
<evidence type="ECO:0000313" key="6">
    <source>
        <dbReference type="Proteomes" id="UP000219369"/>
    </source>
</evidence>
<dbReference type="EMBL" id="FMJY01000005">
    <property type="protein sequence ID" value="SCO86007.1"/>
    <property type="molecule type" value="Genomic_DNA"/>
</dbReference>
<dbReference type="Gene3D" id="3.90.25.10">
    <property type="entry name" value="UDP-galactose 4-epimerase, domain 1"/>
    <property type="match status" value="1"/>
</dbReference>
<dbReference type="Proteomes" id="UP000219369">
    <property type="component" value="Unassembled WGS sequence"/>
</dbReference>
<protein>
    <recommendedName>
        <fullName evidence="4">NmrA-like domain-containing protein</fullName>
    </recommendedName>
</protein>
<dbReference type="Pfam" id="PF05368">
    <property type="entry name" value="NmrA"/>
    <property type="match status" value="1"/>
</dbReference>
<dbReference type="PANTHER" id="PTHR47706">
    <property type="entry name" value="NMRA-LIKE FAMILY PROTEIN"/>
    <property type="match status" value="1"/>
</dbReference>
<evidence type="ECO:0000256" key="3">
    <source>
        <dbReference type="ARBA" id="ARBA00023002"/>
    </source>
</evidence>
<dbReference type="GO" id="GO:0016491">
    <property type="term" value="F:oxidoreductase activity"/>
    <property type="evidence" value="ECO:0007669"/>
    <property type="project" value="UniProtKB-KW"/>
</dbReference>
<accession>A0A2H3TBS2</accession>